<evidence type="ECO:0000256" key="1">
    <source>
        <dbReference type="ARBA" id="ARBA00000642"/>
    </source>
</evidence>
<dbReference type="PIRSF" id="PIRSF000724">
    <property type="entry name" value="Pgk"/>
    <property type="match status" value="1"/>
</dbReference>
<dbReference type="HAMAP" id="MF_00145">
    <property type="entry name" value="Phosphoglyc_kinase"/>
    <property type="match status" value="1"/>
</dbReference>
<evidence type="ECO:0000313" key="17">
    <source>
        <dbReference type="Proteomes" id="UP000297729"/>
    </source>
</evidence>
<evidence type="ECO:0000256" key="15">
    <source>
        <dbReference type="RuleBase" id="RU000532"/>
    </source>
</evidence>
<comment type="similarity">
    <text evidence="4 12 15">Belongs to the phosphoglycerate kinase family.</text>
</comment>
<dbReference type="AlphaFoldDB" id="A0A4Y9SDG6"/>
<dbReference type="GO" id="GO:0004618">
    <property type="term" value="F:phosphoglycerate kinase activity"/>
    <property type="evidence" value="ECO:0007669"/>
    <property type="project" value="UniProtKB-UniRule"/>
</dbReference>
<feature type="binding site" evidence="12">
    <location>
        <position position="45"/>
    </location>
    <ligand>
        <name>substrate</name>
    </ligand>
</feature>
<dbReference type="FunFam" id="3.40.50.1260:FF:000002">
    <property type="entry name" value="Phosphoglycerate kinase"/>
    <property type="match status" value="1"/>
</dbReference>
<dbReference type="RefSeq" id="WP_135202271.1">
    <property type="nucleotide sequence ID" value="NZ_SPVG01000146.1"/>
</dbReference>
<dbReference type="InterPro" id="IPR036043">
    <property type="entry name" value="Phosphoglycerate_kinase_sf"/>
</dbReference>
<feature type="binding site" evidence="13">
    <location>
        <position position="125"/>
    </location>
    <ligand>
        <name>(2R)-3-phosphoglycerate</name>
        <dbReference type="ChEBI" id="CHEBI:58272"/>
    </ligand>
</feature>
<feature type="binding site" evidence="12 13">
    <location>
        <begin position="29"/>
        <end position="31"/>
    </location>
    <ligand>
        <name>substrate</name>
    </ligand>
</feature>
<evidence type="ECO:0000313" key="16">
    <source>
        <dbReference type="EMBL" id="TFW20703.1"/>
    </source>
</evidence>
<comment type="subcellular location">
    <subcellularLocation>
        <location evidence="2 12">Cytoplasm</location>
    </subcellularLocation>
</comment>
<dbReference type="PANTHER" id="PTHR11406:SF23">
    <property type="entry name" value="PHOSPHOGLYCERATE KINASE 1, CHLOROPLASTIC-RELATED"/>
    <property type="match status" value="1"/>
</dbReference>
<feature type="binding site" evidence="12">
    <location>
        <position position="125"/>
    </location>
    <ligand>
        <name>substrate</name>
    </ligand>
</feature>
<dbReference type="PANTHER" id="PTHR11406">
    <property type="entry name" value="PHOSPHOGLYCERATE KINASE"/>
    <property type="match status" value="1"/>
</dbReference>
<dbReference type="GO" id="GO:0006094">
    <property type="term" value="P:gluconeogenesis"/>
    <property type="evidence" value="ECO:0007669"/>
    <property type="project" value="TreeGrafter"/>
</dbReference>
<evidence type="ECO:0000256" key="9">
    <source>
        <dbReference type="ARBA" id="ARBA00022741"/>
    </source>
</evidence>
<dbReference type="UniPathway" id="UPA00109">
    <property type="reaction ID" value="UER00185"/>
</dbReference>
<sequence>MSAVLNFIRLQDLIDQNAVQGKRVFIRADLNVPQDDAGNITEDTRIRASVPAIKAAVAAGAKVMVTSHLGRPTEGEFKPEDSLAPVAKRLSELLGQPVELKQNWVDGAGLEQLQNGQVVLLENVRVNKGEKKNSDELAQKMAKLCDIYVNDAFGTAHRAEASTHGIAKFAPVAAAGPLLAAELDALGKALGAPARPLLAIVAGSKVSTKLSILESLADKVDNLIVGGGIANTFMLAAGLKIGKSLAEPDLIGAAKTIIDKMAKRGAQVPIPVDVVCAKEFSATAAATIKDVKDVADDDMILDIGPQTAAQLAEQIGAAGTIVWNGPVGVFEFDQFAEGTRTLALAIAKSPAFSIAGGGDTLAAIAKYHIGDQVGYISTGGGAFLEFLEGKTLPAVEILAQRAAK</sequence>
<evidence type="ECO:0000256" key="8">
    <source>
        <dbReference type="ARBA" id="ARBA00022679"/>
    </source>
</evidence>
<evidence type="ECO:0000256" key="5">
    <source>
        <dbReference type="ARBA" id="ARBA00011245"/>
    </source>
</evidence>
<dbReference type="SUPFAM" id="SSF53748">
    <property type="entry name" value="Phosphoglycerate kinase"/>
    <property type="match status" value="1"/>
</dbReference>
<comment type="pathway">
    <text evidence="3">Carbohydrate biosynthesis; Calvin cycle.</text>
</comment>
<dbReference type="GO" id="GO:0005524">
    <property type="term" value="F:ATP binding"/>
    <property type="evidence" value="ECO:0007669"/>
    <property type="project" value="UniProtKB-KW"/>
</dbReference>
<evidence type="ECO:0000256" key="11">
    <source>
        <dbReference type="ARBA" id="ARBA00022840"/>
    </source>
</evidence>
<keyword evidence="17" id="KW-1185">Reference proteome</keyword>
<evidence type="ECO:0000256" key="6">
    <source>
        <dbReference type="ARBA" id="ARBA00013061"/>
    </source>
</evidence>
<dbReference type="OrthoDB" id="9808460at2"/>
<organism evidence="16 17">
    <name type="scientific">Duganella callida</name>
    <dbReference type="NCBI Taxonomy" id="2561932"/>
    <lineage>
        <taxon>Bacteria</taxon>
        <taxon>Pseudomonadati</taxon>
        <taxon>Pseudomonadota</taxon>
        <taxon>Betaproteobacteria</taxon>
        <taxon>Burkholderiales</taxon>
        <taxon>Oxalobacteraceae</taxon>
        <taxon>Telluria group</taxon>
        <taxon>Duganella</taxon>
    </lineage>
</organism>
<evidence type="ECO:0000256" key="3">
    <source>
        <dbReference type="ARBA" id="ARBA00005215"/>
    </source>
</evidence>
<feature type="binding site" evidence="12 14">
    <location>
        <position position="331"/>
    </location>
    <ligand>
        <name>ATP</name>
        <dbReference type="ChEBI" id="CHEBI:30616"/>
    </ligand>
</feature>
<name>A0A4Y9SDG6_9BURK</name>
<dbReference type="InterPro" id="IPR001576">
    <property type="entry name" value="Phosphoglycerate_kinase"/>
</dbReference>
<reference evidence="16 17" key="1">
    <citation type="submission" date="2019-03" db="EMBL/GenBank/DDBJ databases">
        <title>Draft Genome Sequence of Duganella callidus sp. nov., a Novel Duganella Species Isolated from Cultivated Soil.</title>
        <authorList>
            <person name="Raths R."/>
            <person name="Peta V."/>
            <person name="Bucking H."/>
        </authorList>
    </citation>
    <scope>NUCLEOTIDE SEQUENCE [LARGE SCALE GENOMIC DNA]</scope>
    <source>
        <strain evidence="16 17">DN04</strain>
    </source>
</reference>
<comment type="subunit">
    <text evidence="5 12">Monomer.</text>
</comment>
<gene>
    <name evidence="12" type="primary">pgk</name>
    <name evidence="16" type="ORF">E4L98_14545</name>
</gene>
<comment type="caution">
    <text evidence="12">Lacks conserved residue(s) required for the propagation of feature annotation.</text>
</comment>
<feature type="binding site" evidence="13">
    <location>
        <position position="158"/>
    </location>
    <ligand>
        <name>(2R)-3-phosphoglycerate</name>
        <dbReference type="ChEBI" id="CHEBI:58272"/>
    </ligand>
</feature>
<dbReference type="Gene3D" id="3.40.50.1260">
    <property type="entry name" value="Phosphoglycerate kinase, N-terminal domain"/>
    <property type="match status" value="2"/>
</dbReference>
<protein>
    <recommendedName>
        <fullName evidence="6 12">Phosphoglycerate kinase</fullName>
        <ecNumber evidence="6 12">2.7.2.3</ecNumber>
    </recommendedName>
</protein>
<keyword evidence="7 12" id="KW-0963">Cytoplasm</keyword>
<proteinExistence type="inferred from homology"/>
<evidence type="ECO:0000256" key="7">
    <source>
        <dbReference type="ARBA" id="ARBA00022490"/>
    </source>
</evidence>
<evidence type="ECO:0000256" key="4">
    <source>
        <dbReference type="ARBA" id="ARBA00008982"/>
    </source>
</evidence>
<dbReference type="GO" id="GO:0006096">
    <property type="term" value="P:glycolytic process"/>
    <property type="evidence" value="ECO:0007669"/>
    <property type="project" value="UniProtKB-UniRule"/>
</dbReference>
<dbReference type="Proteomes" id="UP000297729">
    <property type="component" value="Unassembled WGS sequence"/>
</dbReference>
<evidence type="ECO:0000256" key="14">
    <source>
        <dbReference type="PIRSR" id="PIRSR000724-2"/>
    </source>
</evidence>
<dbReference type="Pfam" id="PF00162">
    <property type="entry name" value="PGK"/>
    <property type="match status" value="1"/>
</dbReference>
<comment type="pathway">
    <text evidence="12">Carbohydrate degradation; glycolysis; pyruvate from D-glyceraldehyde 3-phosphate: step 2/5.</text>
</comment>
<feature type="binding site" evidence="12 14">
    <location>
        <position position="209"/>
    </location>
    <ligand>
        <name>ATP</name>
        <dbReference type="ChEBI" id="CHEBI:30616"/>
    </ligand>
</feature>
<feature type="binding site" evidence="12 13">
    <location>
        <begin position="68"/>
        <end position="71"/>
    </location>
    <ligand>
        <name>substrate</name>
    </ligand>
</feature>
<keyword evidence="12" id="KW-0324">Glycolysis</keyword>
<keyword evidence="10 12" id="KW-0418">Kinase</keyword>
<evidence type="ECO:0000256" key="12">
    <source>
        <dbReference type="HAMAP-Rule" id="MF_00145"/>
    </source>
</evidence>
<evidence type="ECO:0000256" key="10">
    <source>
        <dbReference type="ARBA" id="ARBA00022777"/>
    </source>
</evidence>
<comment type="catalytic activity">
    <reaction evidence="1 12 15">
        <text>(2R)-3-phosphoglycerate + ATP = (2R)-3-phospho-glyceroyl phosphate + ADP</text>
        <dbReference type="Rhea" id="RHEA:14801"/>
        <dbReference type="ChEBI" id="CHEBI:30616"/>
        <dbReference type="ChEBI" id="CHEBI:57604"/>
        <dbReference type="ChEBI" id="CHEBI:58272"/>
        <dbReference type="ChEBI" id="CHEBI:456216"/>
        <dbReference type="EC" id="2.7.2.3"/>
    </reaction>
</comment>
<comment type="caution">
    <text evidence="16">The sequence shown here is derived from an EMBL/GenBank/DDBJ whole genome shotgun (WGS) entry which is preliminary data.</text>
</comment>
<accession>A0A4Y9SDG6</accession>
<dbReference type="FunFam" id="3.40.50.1260:FF:000001">
    <property type="entry name" value="Phosphoglycerate kinase"/>
    <property type="match status" value="1"/>
</dbReference>
<feature type="binding site" evidence="12 14">
    <location>
        <begin position="357"/>
        <end position="360"/>
    </location>
    <ligand>
        <name>ATP</name>
        <dbReference type="ChEBI" id="CHEBI:30616"/>
    </ligand>
</feature>
<evidence type="ECO:0000256" key="2">
    <source>
        <dbReference type="ARBA" id="ARBA00004496"/>
    </source>
</evidence>
<dbReference type="PRINTS" id="PR00477">
    <property type="entry name" value="PHGLYCKINASE"/>
</dbReference>
<feature type="binding site" evidence="13">
    <location>
        <position position="45"/>
    </location>
    <ligand>
        <name>(2R)-3-phosphoglycerate</name>
        <dbReference type="ChEBI" id="CHEBI:58272"/>
    </ligand>
</feature>
<keyword evidence="11 12" id="KW-0067">ATP-binding</keyword>
<dbReference type="EMBL" id="SPVG01000146">
    <property type="protein sequence ID" value="TFW20703.1"/>
    <property type="molecule type" value="Genomic_DNA"/>
</dbReference>
<dbReference type="EC" id="2.7.2.3" evidence="6 12"/>
<dbReference type="GO" id="GO:0005829">
    <property type="term" value="C:cytosol"/>
    <property type="evidence" value="ECO:0007669"/>
    <property type="project" value="TreeGrafter"/>
</dbReference>
<keyword evidence="8 12" id="KW-0808">Transferase</keyword>
<dbReference type="InterPro" id="IPR015911">
    <property type="entry name" value="Phosphoglycerate_kinase_CS"/>
</dbReference>
<feature type="binding site" evidence="12">
    <location>
        <position position="158"/>
    </location>
    <ligand>
        <name>substrate</name>
    </ligand>
</feature>
<dbReference type="GO" id="GO:0043531">
    <property type="term" value="F:ADP binding"/>
    <property type="evidence" value="ECO:0007669"/>
    <property type="project" value="TreeGrafter"/>
</dbReference>
<keyword evidence="9 12" id="KW-0547">Nucleotide-binding</keyword>
<dbReference type="InterPro" id="IPR015824">
    <property type="entry name" value="Phosphoglycerate_kinase_N"/>
</dbReference>
<dbReference type="PROSITE" id="PS00111">
    <property type="entry name" value="PGLYCERATE_KINASE"/>
    <property type="match status" value="1"/>
</dbReference>
<evidence type="ECO:0000256" key="13">
    <source>
        <dbReference type="PIRSR" id="PIRSR000724-1"/>
    </source>
</evidence>